<dbReference type="AlphaFoldDB" id="A0A6N6RLH3"/>
<feature type="signal peptide" evidence="2">
    <location>
        <begin position="1"/>
        <end position="21"/>
    </location>
</feature>
<sequence>MTKFKVFVSSALVLMSICAESQILNIPQKHLENETFTYEELIGHYQNLADSSERCVLIELGISDAGFPIHALIATNAAVSEENIDQLRATRWVLAINNGIHPGESCGVDASLHFINDYLSKPFDDLSNEMIVIVPMYNIGGSLNRRPHTRANQDGPNSQGFRGNARNYDLNRDLLKADTRNTLALYELFKRFDPEVFVDTHSTNGADYPYEMTLIASPWQKYPKPMQSVVQRFEDSLYTNVTDRGTLISPYINVFGRTPNEGFPMFVEGAMYTTGYAALHGSVAFVTEAHMLKPYDVRVRTTRDFLEATLELGGQFQFEIADTRAQARAEWKDRQVIDWEIDEEQADTLDFMVFEAGFEVSDVTGFDRLKYENEIEEVRVPYFNRLKPALTIVVPEYYYIPVGQWEMLERFAAVGIEMEEFTSVADPNLPVKQFHVDSYTLAERPYEGHVRLENLDVSLTRRVLPAGKYMRISTKQEQGRYLQEVLHPLAPSSFAHWNMFSAYLQQKEHYSEYVFEDTAKKLLEENEDLKEAFEEKLESDQAFANNPHAQLYFIYTNSEYYEPEHMHLPYYLSWD</sequence>
<evidence type="ECO:0000256" key="2">
    <source>
        <dbReference type="SAM" id="SignalP"/>
    </source>
</evidence>
<dbReference type="GO" id="GO:0004181">
    <property type="term" value="F:metallocarboxypeptidase activity"/>
    <property type="evidence" value="ECO:0007669"/>
    <property type="project" value="InterPro"/>
</dbReference>
<dbReference type="Pfam" id="PF00246">
    <property type="entry name" value="Peptidase_M14"/>
    <property type="match status" value="1"/>
</dbReference>
<evidence type="ECO:0000259" key="3">
    <source>
        <dbReference type="Pfam" id="PF00246"/>
    </source>
</evidence>
<evidence type="ECO:0000313" key="5">
    <source>
        <dbReference type="Proteomes" id="UP000468650"/>
    </source>
</evidence>
<evidence type="ECO:0000313" key="4">
    <source>
        <dbReference type="EMBL" id="KAB2814423.1"/>
    </source>
</evidence>
<feature type="chain" id="PRO_5026912438" description="Peptidase M14 domain-containing protein" evidence="2">
    <location>
        <begin position="22"/>
        <end position="575"/>
    </location>
</feature>
<evidence type="ECO:0000256" key="1">
    <source>
        <dbReference type="SAM" id="MobiDB-lite"/>
    </source>
</evidence>
<dbReference type="GO" id="GO:0008270">
    <property type="term" value="F:zinc ion binding"/>
    <property type="evidence" value="ECO:0007669"/>
    <property type="project" value="InterPro"/>
</dbReference>
<feature type="region of interest" description="Disordered" evidence="1">
    <location>
        <begin position="144"/>
        <end position="163"/>
    </location>
</feature>
<dbReference type="GO" id="GO:0006508">
    <property type="term" value="P:proteolysis"/>
    <property type="evidence" value="ECO:0007669"/>
    <property type="project" value="InterPro"/>
</dbReference>
<proteinExistence type="predicted"/>
<keyword evidence="2" id="KW-0732">Signal</keyword>
<dbReference type="OrthoDB" id="9767214at2"/>
<comment type="caution">
    <text evidence="4">The sequence shown here is derived from an EMBL/GenBank/DDBJ whole genome shotgun (WGS) entry which is preliminary data.</text>
</comment>
<reference evidence="4 5" key="1">
    <citation type="submission" date="2019-09" db="EMBL/GenBank/DDBJ databases">
        <title>Genomes of family Cryomorphaceae.</title>
        <authorList>
            <person name="Bowman J.P."/>
        </authorList>
    </citation>
    <scope>NUCLEOTIDE SEQUENCE [LARGE SCALE GENOMIC DNA]</scope>
    <source>
        <strain evidence="4 5">LMG 25704</strain>
    </source>
</reference>
<protein>
    <recommendedName>
        <fullName evidence="3">Peptidase M14 domain-containing protein</fullName>
    </recommendedName>
</protein>
<dbReference type="Gene3D" id="3.40.630.10">
    <property type="entry name" value="Zn peptidases"/>
    <property type="match status" value="1"/>
</dbReference>
<accession>A0A6N6RLH3</accession>
<organism evidence="4 5">
    <name type="scientific">Phaeocystidibacter luteus</name>
    <dbReference type="NCBI Taxonomy" id="911197"/>
    <lineage>
        <taxon>Bacteria</taxon>
        <taxon>Pseudomonadati</taxon>
        <taxon>Bacteroidota</taxon>
        <taxon>Flavobacteriia</taxon>
        <taxon>Flavobacteriales</taxon>
        <taxon>Phaeocystidibacteraceae</taxon>
        <taxon>Phaeocystidibacter</taxon>
    </lineage>
</organism>
<feature type="domain" description="Peptidase M14" evidence="3">
    <location>
        <begin position="50"/>
        <end position="173"/>
    </location>
</feature>
<feature type="compositionally biased region" description="Polar residues" evidence="1">
    <location>
        <begin position="150"/>
        <end position="161"/>
    </location>
</feature>
<dbReference type="RefSeq" id="WP_151666003.1">
    <property type="nucleotide sequence ID" value="NZ_WBVO01000001.1"/>
</dbReference>
<dbReference type="EMBL" id="WBVO01000001">
    <property type="protein sequence ID" value="KAB2814423.1"/>
    <property type="molecule type" value="Genomic_DNA"/>
</dbReference>
<gene>
    <name evidence="4" type="ORF">F8C67_01430</name>
</gene>
<dbReference type="Proteomes" id="UP000468650">
    <property type="component" value="Unassembled WGS sequence"/>
</dbReference>
<dbReference type="SUPFAM" id="SSF53187">
    <property type="entry name" value="Zn-dependent exopeptidases"/>
    <property type="match status" value="1"/>
</dbReference>
<name>A0A6N6RLH3_9FLAO</name>
<dbReference type="InterPro" id="IPR000834">
    <property type="entry name" value="Peptidase_M14"/>
</dbReference>
<keyword evidence="5" id="KW-1185">Reference proteome</keyword>